<gene>
    <name evidence="7" type="ORF">KN815_24110</name>
</gene>
<evidence type="ECO:0000259" key="6">
    <source>
        <dbReference type="PROSITE" id="PS50045"/>
    </source>
</evidence>
<dbReference type="Proteomes" id="UP000720508">
    <property type="component" value="Unassembled WGS sequence"/>
</dbReference>
<proteinExistence type="predicted"/>
<organism evidence="7 8">
    <name type="scientific">Streptomyces niphimycinicus</name>
    <dbReference type="NCBI Taxonomy" id="2842201"/>
    <lineage>
        <taxon>Bacteria</taxon>
        <taxon>Bacillati</taxon>
        <taxon>Actinomycetota</taxon>
        <taxon>Actinomycetes</taxon>
        <taxon>Kitasatosporales</taxon>
        <taxon>Streptomycetaceae</taxon>
        <taxon>Streptomyces</taxon>
    </lineage>
</organism>
<dbReference type="InterPro" id="IPR002078">
    <property type="entry name" value="Sigma_54_int"/>
</dbReference>
<name>A0ABS6CJF0_9ACTN</name>
<evidence type="ECO:0000313" key="7">
    <source>
        <dbReference type="EMBL" id="MBU3867032.1"/>
    </source>
</evidence>
<protein>
    <submittedName>
        <fullName evidence="7">Regulator</fullName>
    </submittedName>
</protein>
<dbReference type="PANTHER" id="PTHR32071">
    <property type="entry name" value="TRANSCRIPTIONAL REGULATORY PROTEIN"/>
    <property type="match status" value="1"/>
</dbReference>
<dbReference type="Pfam" id="PF02954">
    <property type="entry name" value="HTH_8"/>
    <property type="match status" value="1"/>
</dbReference>
<keyword evidence="2" id="KW-0067">ATP-binding</keyword>
<keyword evidence="4" id="KW-0804">Transcription</keyword>
<sequence>MTTIDDTPADSALSALRRARDRFLSGRPPGDGVPEDLAEAWRRARFFGVPRDLVAPPRVRPPEDSPLLAAARPALDRVAPTLGGEMGLVLVDSRCRALWSAGGRDTGTSPDVAGLDLSEQAVGHNSAALALRTGRRAEVHGPEHFLDLWQEVSAVSVPLYEPTAGRPAGTITVVTPLGEGRIGHPAAAVAEATAHAVETELLGRARPPERVLLDAYLRRRADGAAVAALDGSSRLISPEAARLLSHETLARLERHATALRRDADAGPEDADAGPEGTDAGPEGARSGTPEGARSGTPEGARSGTPEGARSGTPEGARSGTPEGARSGTPEGARSGTPEGARSGTPEEIAVPDVPGLTVRMTRVVHGGEVIGAVATVCPAARWAGAAERPGGHDRLPGLVGTSTPWRVAVSRATELARAAEPLLLIGEPGVGKTALARALLDRRGAAAPRLVDAAEQVAGEVPGWCRALAEGDGGAPPLLLRHAERLGQSDVAALLSLLEERPAVPLVATHTPGAPTGPCLSRLLDVLSARSVTLPPLRERVEDIPALLAGLARRPSPGRPPLTWSLDARRALEQHIWPGNVAELAHVVREVAERRRATGPVRREELPYGLRVPPATRRLSGMERAERTAILEALRRHGDNKVRAAESLGIGRATLYRKLRAYGMDQA</sequence>
<comment type="caution">
    <text evidence="7">The sequence shown here is derived from an EMBL/GenBank/DDBJ whole genome shotgun (WGS) entry which is preliminary data.</text>
</comment>
<reference evidence="7 8" key="1">
    <citation type="submission" date="2021-06" db="EMBL/GenBank/DDBJ databases">
        <authorList>
            <person name="Pan X."/>
        </authorList>
    </citation>
    <scope>NUCLEOTIDE SEQUENCE [LARGE SCALE GENOMIC DNA]</scope>
    <source>
        <strain evidence="7 8">4503</strain>
    </source>
</reference>
<feature type="domain" description="Sigma-54 factor interaction" evidence="6">
    <location>
        <begin position="398"/>
        <end position="593"/>
    </location>
</feature>
<evidence type="ECO:0000256" key="3">
    <source>
        <dbReference type="ARBA" id="ARBA00023015"/>
    </source>
</evidence>
<dbReference type="EMBL" id="JAHLEM010000273">
    <property type="protein sequence ID" value="MBU3867032.1"/>
    <property type="molecule type" value="Genomic_DNA"/>
</dbReference>
<dbReference type="PROSITE" id="PS50045">
    <property type="entry name" value="SIGMA54_INTERACT_4"/>
    <property type="match status" value="1"/>
</dbReference>
<keyword evidence="8" id="KW-1185">Reference proteome</keyword>
<dbReference type="RefSeq" id="WP_216344025.1">
    <property type="nucleotide sequence ID" value="NZ_JAHLEM010000273.1"/>
</dbReference>
<keyword evidence="3" id="KW-0805">Transcription regulation</keyword>
<dbReference type="InterPro" id="IPR058031">
    <property type="entry name" value="AAA_lid_NorR"/>
</dbReference>
<evidence type="ECO:0000256" key="5">
    <source>
        <dbReference type="SAM" id="MobiDB-lite"/>
    </source>
</evidence>
<keyword evidence="1" id="KW-0547">Nucleotide-binding</keyword>
<dbReference type="InterPro" id="IPR002197">
    <property type="entry name" value="HTH_Fis"/>
</dbReference>
<feature type="region of interest" description="Disordered" evidence="5">
    <location>
        <begin position="259"/>
        <end position="353"/>
    </location>
</feature>
<evidence type="ECO:0000256" key="1">
    <source>
        <dbReference type="ARBA" id="ARBA00022741"/>
    </source>
</evidence>
<dbReference type="PANTHER" id="PTHR32071:SF122">
    <property type="entry name" value="SIGMA FACTOR"/>
    <property type="match status" value="1"/>
</dbReference>
<evidence type="ECO:0000256" key="4">
    <source>
        <dbReference type="ARBA" id="ARBA00023163"/>
    </source>
</evidence>
<evidence type="ECO:0000256" key="2">
    <source>
        <dbReference type="ARBA" id="ARBA00022840"/>
    </source>
</evidence>
<dbReference type="Pfam" id="PF25601">
    <property type="entry name" value="AAA_lid_14"/>
    <property type="match status" value="1"/>
</dbReference>
<accession>A0ABS6CJF0</accession>
<evidence type="ECO:0000313" key="8">
    <source>
        <dbReference type="Proteomes" id="UP000720508"/>
    </source>
</evidence>